<dbReference type="AlphaFoldDB" id="A0A150IJ78"/>
<dbReference type="EMBL" id="LNGC01000248">
    <property type="protein sequence ID" value="KYC45007.1"/>
    <property type="molecule type" value="Genomic_DNA"/>
</dbReference>
<evidence type="ECO:0000313" key="2">
    <source>
        <dbReference type="Proteomes" id="UP000075398"/>
    </source>
</evidence>
<sequence>MVKTQNKFTSRYKKALIDSVVQALDNYSTKFTKNDIRLEVEAERFTVIGDTLILTSYRPMPRFRLENQPVEELLVHRNTPTGMGMEVEGETELIG</sequence>
<organism evidence="1 2">
    <name type="scientific">Candidatus Methanofastidiosum methylothiophilum</name>
    <dbReference type="NCBI Taxonomy" id="1705564"/>
    <lineage>
        <taxon>Archaea</taxon>
        <taxon>Methanobacteriati</taxon>
        <taxon>Methanobacteriota</taxon>
        <taxon>Stenosarchaea group</taxon>
        <taxon>Candidatus Methanofastidiosia</taxon>
        <taxon>Candidatus Methanofastidiosales</taxon>
        <taxon>Candidatus Methanofastidiosaceae</taxon>
        <taxon>Candidatus Methanofastidiosum</taxon>
    </lineage>
</organism>
<gene>
    <name evidence="1" type="ORF">AMQ22_02245</name>
</gene>
<reference evidence="1 2" key="1">
    <citation type="journal article" date="2016" name="ISME J.">
        <title>Chasing the elusive Euryarchaeota class WSA2: genomes reveal a uniquely fastidious methyl-reducing methanogen.</title>
        <authorList>
            <person name="Nobu M.K."/>
            <person name="Narihiro T."/>
            <person name="Kuroda K."/>
            <person name="Mei R."/>
            <person name="Liu W.T."/>
        </authorList>
    </citation>
    <scope>NUCLEOTIDE SEQUENCE [LARGE SCALE GENOMIC DNA]</scope>
    <source>
        <strain evidence="1">U1lsi0528_Bin055</strain>
    </source>
</reference>
<evidence type="ECO:0000313" key="1">
    <source>
        <dbReference type="EMBL" id="KYC45007.1"/>
    </source>
</evidence>
<comment type="caution">
    <text evidence="1">The sequence shown here is derived from an EMBL/GenBank/DDBJ whole genome shotgun (WGS) entry which is preliminary data.</text>
</comment>
<dbReference type="Proteomes" id="UP000075398">
    <property type="component" value="Unassembled WGS sequence"/>
</dbReference>
<proteinExistence type="predicted"/>
<protein>
    <submittedName>
        <fullName evidence="1">Uncharacterized protein</fullName>
    </submittedName>
</protein>
<name>A0A150IJ78_9EURY</name>
<accession>A0A150IJ78</accession>